<keyword evidence="3" id="KW-1185">Reference proteome</keyword>
<feature type="compositionally biased region" description="Polar residues" evidence="1">
    <location>
        <begin position="112"/>
        <end position="122"/>
    </location>
</feature>
<dbReference type="Gramene" id="TuG1812G0300001620.01.T01">
    <property type="protein sequence ID" value="TuG1812G0300001620.01.T01.cds241544"/>
    <property type="gene ID" value="TuG1812G0300001620.01"/>
</dbReference>
<name>A0A8R7PPP0_TRIUA</name>
<reference evidence="3" key="1">
    <citation type="journal article" date="2013" name="Nature">
        <title>Draft genome of the wheat A-genome progenitor Triticum urartu.</title>
        <authorList>
            <person name="Ling H.Q."/>
            <person name="Zhao S."/>
            <person name="Liu D."/>
            <person name="Wang J."/>
            <person name="Sun H."/>
            <person name="Zhang C."/>
            <person name="Fan H."/>
            <person name="Li D."/>
            <person name="Dong L."/>
            <person name="Tao Y."/>
            <person name="Gao C."/>
            <person name="Wu H."/>
            <person name="Li Y."/>
            <person name="Cui Y."/>
            <person name="Guo X."/>
            <person name="Zheng S."/>
            <person name="Wang B."/>
            <person name="Yu K."/>
            <person name="Liang Q."/>
            <person name="Yang W."/>
            <person name="Lou X."/>
            <person name="Chen J."/>
            <person name="Feng M."/>
            <person name="Jian J."/>
            <person name="Zhang X."/>
            <person name="Luo G."/>
            <person name="Jiang Y."/>
            <person name="Liu J."/>
            <person name="Wang Z."/>
            <person name="Sha Y."/>
            <person name="Zhang B."/>
            <person name="Wu H."/>
            <person name="Tang D."/>
            <person name="Shen Q."/>
            <person name="Xue P."/>
            <person name="Zou S."/>
            <person name="Wang X."/>
            <person name="Liu X."/>
            <person name="Wang F."/>
            <person name="Yang Y."/>
            <person name="An X."/>
            <person name="Dong Z."/>
            <person name="Zhang K."/>
            <person name="Zhang X."/>
            <person name="Luo M.C."/>
            <person name="Dvorak J."/>
            <person name="Tong Y."/>
            <person name="Wang J."/>
            <person name="Yang H."/>
            <person name="Li Z."/>
            <person name="Wang D."/>
            <person name="Zhang A."/>
            <person name="Wang J."/>
        </authorList>
    </citation>
    <scope>NUCLEOTIDE SEQUENCE</scope>
    <source>
        <strain evidence="3">cv. G1812</strain>
    </source>
</reference>
<dbReference type="AlphaFoldDB" id="A0A8R7PPP0"/>
<feature type="region of interest" description="Disordered" evidence="1">
    <location>
        <begin position="112"/>
        <end position="131"/>
    </location>
</feature>
<evidence type="ECO:0000256" key="1">
    <source>
        <dbReference type="SAM" id="MobiDB-lite"/>
    </source>
</evidence>
<feature type="compositionally biased region" description="Basic residues" evidence="1">
    <location>
        <begin position="190"/>
        <end position="217"/>
    </location>
</feature>
<evidence type="ECO:0000313" key="2">
    <source>
        <dbReference type="EnsemblPlants" id="TuG1812G0300001620.01.T01.cds241544"/>
    </source>
</evidence>
<organism evidence="2 3">
    <name type="scientific">Triticum urartu</name>
    <name type="common">Red wild einkorn</name>
    <name type="synonym">Crithodium urartu</name>
    <dbReference type="NCBI Taxonomy" id="4572"/>
    <lineage>
        <taxon>Eukaryota</taxon>
        <taxon>Viridiplantae</taxon>
        <taxon>Streptophyta</taxon>
        <taxon>Embryophyta</taxon>
        <taxon>Tracheophyta</taxon>
        <taxon>Spermatophyta</taxon>
        <taxon>Magnoliopsida</taxon>
        <taxon>Liliopsida</taxon>
        <taxon>Poales</taxon>
        <taxon>Poaceae</taxon>
        <taxon>BOP clade</taxon>
        <taxon>Pooideae</taxon>
        <taxon>Triticodae</taxon>
        <taxon>Triticeae</taxon>
        <taxon>Triticinae</taxon>
        <taxon>Triticum</taxon>
    </lineage>
</organism>
<evidence type="ECO:0000313" key="3">
    <source>
        <dbReference type="Proteomes" id="UP000015106"/>
    </source>
</evidence>
<proteinExistence type="predicted"/>
<dbReference type="Proteomes" id="UP000015106">
    <property type="component" value="Chromosome 3"/>
</dbReference>
<sequence length="217" mass="23678">MHVPQYPLKFPCNLRIGRSRLTSYPDVDPRTPLWVSGKPPCTVTIKVPPAPNNACCGGSLADDDDDDDDCTAASALPFPLGSSASAWQSGHVVLERSHASTHSTWNECPQLGSSRTFSPSASSDRHTAQSAPAVAAPSFRYVVTGSAESAEASSPRRPLVAPNELMDRRMPAVKLPRRRRPPDRATSTYSKKRMRVKKMVSAKRRKAAMSRTRPLKL</sequence>
<feature type="region of interest" description="Disordered" evidence="1">
    <location>
        <begin position="166"/>
        <end position="217"/>
    </location>
</feature>
<reference evidence="2" key="3">
    <citation type="submission" date="2022-06" db="UniProtKB">
        <authorList>
            <consortium name="EnsemblPlants"/>
        </authorList>
    </citation>
    <scope>IDENTIFICATION</scope>
</reference>
<reference evidence="2" key="2">
    <citation type="submission" date="2018-03" db="EMBL/GenBank/DDBJ databases">
        <title>The Triticum urartu genome reveals the dynamic nature of wheat genome evolution.</title>
        <authorList>
            <person name="Ling H."/>
            <person name="Ma B."/>
            <person name="Shi X."/>
            <person name="Liu H."/>
            <person name="Dong L."/>
            <person name="Sun H."/>
            <person name="Cao Y."/>
            <person name="Gao Q."/>
            <person name="Zheng S."/>
            <person name="Li Y."/>
            <person name="Yu Y."/>
            <person name="Du H."/>
            <person name="Qi M."/>
            <person name="Li Y."/>
            <person name="Yu H."/>
            <person name="Cui Y."/>
            <person name="Wang N."/>
            <person name="Chen C."/>
            <person name="Wu H."/>
            <person name="Zhao Y."/>
            <person name="Zhang J."/>
            <person name="Li Y."/>
            <person name="Zhou W."/>
            <person name="Zhang B."/>
            <person name="Hu W."/>
            <person name="Eijk M."/>
            <person name="Tang J."/>
            <person name="Witsenboer H."/>
            <person name="Zhao S."/>
            <person name="Li Z."/>
            <person name="Zhang A."/>
            <person name="Wang D."/>
            <person name="Liang C."/>
        </authorList>
    </citation>
    <scope>NUCLEOTIDE SEQUENCE [LARGE SCALE GENOMIC DNA]</scope>
    <source>
        <strain evidence="2">cv. G1812</strain>
    </source>
</reference>
<dbReference type="EnsemblPlants" id="TuG1812G0300001620.01.T01">
    <property type="protein sequence ID" value="TuG1812G0300001620.01.T01.cds241544"/>
    <property type="gene ID" value="TuG1812G0300001620.01"/>
</dbReference>
<protein>
    <submittedName>
        <fullName evidence="2">Uncharacterized protein</fullName>
    </submittedName>
</protein>
<accession>A0A8R7PPP0</accession>